<dbReference type="Proteomes" id="UP001284094">
    <property type="component" value="Unassembled WGS sequence"/>
</dbReference>
<evidence type="ECO:0000313" key="2">
    <source>
        <dbReference type="EMBL" id="MDY6549428.1"/>
    </source>
</evidence>
<evidence type="ECO:0000313" key="6">
    <source>
        <dbReference type="Proteomes" id="UP001284094"/>
    </source>
</evidence>
<evidence type="ECO:0000313" key="5">
    <source>
        <dbReference type="Proteomes" id="UP001278995"/>
    </source>
</evidence>
<name>A0A6L6GHH7_9GAMM</name>
<evidence type="ECO:0000313" key="4">
    <source>
        <dbReference type="Proteomes" id="UP000473854"/>
    </source>
</evidence>
<accession>A0A6L6GHH7</accession>
<reference evidence="2" key="3">
    <citation type="submission" date="2023-11" db="EMBL/GenBank/DDBJ databases">
        <authorList>
            <person name="Kyselkova M."/>
            <person name="Xanthopoulou K."/>
            <person name="Shestivska V."/>
            <person name="Spanelova P."/>
            <person name="Maixnerova M."/>
            <person name="Higgins P.G."/>
            <person name="Nemec A."/>
        </authorList>
    </citation>
    <scope>NUCLEOTIDE SEQUENCE</scope>
    <source>
        <strain evidence="2">ANC 7225</strain>
    </source>
</reference>
<dbReference type="EMBL" id="WLYL01000037">
    <property type="protein sequence ID" value="MTD11889.1"/>
    <property type="molecule type" value="Genomic_DNA"/>
</dbReference>
<keyword evidence="6" id="KW-1185">Reference proteome</keyword>
<dbReference type="EMBL" id="JAXHPO010000003">
    <property type="protein sequence ID" value="MDY6549428.1"/>
    <property type="molecule type" value="Genomic_DNA"/>
</dbReference>
<gene>
    <name evidence="3" type="ORF">GIX10_10710</name>
    <name evidence="2" type="ORF">SKM48_01390</name>
    <name evidence="1" type="ORF">SKM51_11250</name>
</gene>
<evidence type="ECO:0000313" key="3">
    <source>
        <dbReference type="EMBL" id="MTD11889.1"/>
    </source>
</evidence>
<evidence type="ECO:0000313" key="1">
    <source>
        <dbReference type="EMBL" id="MDY6487760.1"/>
    </source>
</evidence>
<proteinExistence type="predicted"/>
<dbReference type="RefSeq" id="WP_154773445.1">
    <property type="nucleotide sequence ID" value="NZ_JAXHPD010000002.1"/>
</dbReference>
<comment type="caution">
    <text evidence="3">The sequence shown here is derived from an EMBL/GenBank/DDBJ whole genome shotgun (WGS) entry which is preliminary data.</text>
</comment>
<reference evidence="3 4" key="1">
    <citation type="submission" date="2019-11" db="EMBL/GenBank/DDBJ databases">
        <authorList>
            <person name="An D."/>
        </authorList>
    </citation>
    <scope>NUCLEOTIDE SEQUENCE [LARGE SCALE GENOMIC DNA]</scope>
    <source>
        <strain evidence="3 4">YIM 103518</strain>
    </source>
</reference>
<organism evidence="3 4">
    <name type="scientific">Acinetobacter faecalis</name>
    <dbReference type="NCBI Taxonomy" id="2665161"/>
    <lineage>
        <taxon>Bacteria</taxon>
        <taxon>Pseudomonadati</taxon>
        <taxon>Pseudomonadota</taxon>
        <taxon>Gammaproteobacteria</taxon>
        <taxon>Moraxellales</taxon>
        <taxon>Moraxellaceae</taxon>
        <taxon>Acinetobacter</taxon>
    </lineage>
</organism>
<dbReference type="AlphaFoldDB" id="A0A6L6GHH7"/>
<dbReference type="EMBL" id="JAXHPL010000075">
    <property type="protein sequence ID" value="MDY6487760.1"/>
    <property type="molecule type" value="Genomic_DNA"/>
</dbReference>
<reference evidence="1 5" key="2">
    <citation type="submission" date="2023-11" db="EMBL/GenBank/DDBJ databases">
        <title>The common occurrence of Acinetobacte faecalis in cattle feces and its emended description.</title>
        <authorList>
            <person name="Kyselkova M."/>
            <person name="Xanthopoulou K."/>
            <person name="Shestivska V."/>
            <person name="Spanelova P."/>
            <person name="Maixnerova M."/>
            <person name="Higgins P.G."/>
            <person name="Nemec A."/>
        </authorList>
    </citation>
    <scope>NUCLEOTIDE SEQUENCE [LARGE SCALE GENOMIC DNA]</scope>
    <source>
        <strain evidence="1 5">ANC 7483</strain>
    </source>
</reference>
<protein>
    <submittedName>
        <fullName evidence="3">Uncharacterized protein</fullName>
    </submittedName>
</protein>
<dbReference type="Proteomes" id="UP001278995">
    <property type="component" value="Unassembled WGS sequence"/>
</dbReference>
<dbReference type="Proteomes" id="UP000473854">
    <property type="component" value="Unassembled WGS sequence"/>
</dbReference>
<sequence>MRYQIIDVYQTENLKRYIAKCLKKHSPQFIVIESKRTLCLNLDIILVNSQHTSATSITGEDISLKILNKFDTFDKTYMSRL</sequence>
<reference evidence="2 6" key="4">
    <citation type="journal article" date="2024" name="Syst. Appl. Microbiol.">
        <title>Evidence for the occurrence of Acinetobacter faecalis in cattle feces and its emended description.</title>
        <authorList>
            <person name="Kyselkova M."/>
            <person name="Xanthopoulou K."/>
            <person name="Shestivska V."/>
            <person name="Spanelova P."/>
            <person name="Maixnerova M."/>
            <person name="Higgins P.G."/>
            <person name="Nemec A."/>
        </authorList>
    </citation>
    <scope>NUCLEOTIDE SEQUENCE [LARGE SCALE GENOMIC DNA]</scope>
    <source>
        <strain evidence="2 6">ANC 7225</strain>
    </source>
</reference>